<reference evidence="3" key="1">
    <citation type="submission" date="2022-02" db="EMBL/GenBank/DDBJ databases">
        <authorList>
            <person name="Henning P.M."/>
            <person name="McCubbin A.G."/>
            <person name="Shore J.S."/>
        </authorList>
    </citation>
    <scope>NUCLEOTIDE SEQUENCE</scope>
    <source>
        <strain evidence="3">F60SS</strain>
        <tissue evidence="3">Leaves</tissue>
    </source>
</reference>
<evidence type="ECO:0000313" key="3">
    <source>
        <dbReference type="EMBL" id="KAJ4822049.1"/>
    </source>
</evidence>
<dbReference type="EMBL" id="JAKUCV010007773">
    <property type="protein sequence ID" value="KAJ4822049.1"/>
    <property type="molecule type" value="Genomic_DNA"/>
</dbReference>
<feature type="compositionally biased region" description="Basic and acidic residues" evidence="1">
    <location>
        <begin position="38"/>
        <end position="61"/>
    </location>
</feature>
<evidence type="ECO:0000313" key="4">
    <source>
        <dbReference type="Proteomes" id="UP001141552"/>
    </source>
</evidence>
<evidence type="ECO:0000259" key="2">
    <source>
        <dbReference type="Pfam" id="PF14111"/>
    </source>
</evidence>
<dbReference type="PANTHER" id="PTHR31286:SF167">
    <property type="entry name" value="OS09G0268800 PROTEIN"/>
    <property type="match status" value="1"/>
</dbReference>
<reference evidence="3" key="2">
    <citation type="journal article" date="2023" name="Plants (Basel)">
        <title>Annotation of the Turnera subulata (Passifloraceae) Draft Genome Reveals the S-Locus Evolved after the Divergence of Turneroideae from Passifloroideae in a Stepwise Manner.</title>
        <authorList>
            <person name="Henning P.M."/>
            <person name="Roalson E.H."/>
            <person name="Mir W."/>
            <person name="McCubbin A.G."/>
            <person name="Shore J.S."/>
        </authorList>
    </citation>
    <scope>NUCLEOTIDE SEQUENCE</scope>
    <source>
        <strain evidence="3">F60SS</strain>
    </source>
</reference>
<accession>A0A9Q0EYN4</accession>
<feature type="compositionally biased region" description="Basic and acidic residues" evidence="1">
    <location>
        <begin position="15"/>
        <end position="27"/>
    </location>
</feature>
<organism evidence="3 4">
    <name type="scientific">Turnera subulata</name>
    <dbReference type="NCBI Taxonomy" id="218843"/>
    <lineage>
        <taxon>Eukaryota</taxon>
        <taxon>Viridiplantae</taxon>
        <taxon>Streptophyta</taxon>
        <taxon>Embryophyta</taxon>
        <taxon>Tracheophyta</taxon>
        <taxon>Spermatophyta</taxon>
        <taxon>Magnoliopsida</taxon>
        <taxon>eudicotyledons</taxon>
        <taxon>Gunneridae</taxon>
        <taxon>Pentapetalae</taxon>
        <taxon>rosids</taxon>
        <taxon>fabids</taxon>
        <taxon>Malpighiales</taxon>
        <taxon>Passifloraceae</taxon>
        <taxon>Turnera</taxon>
    </lineage>
</organism>
<dbReference type="AlphaFoldDB" id="A0A9Q0EYN4"/>
<feature type="compositionally biased region" description="Basic and acidic residues" evidence="1">
    <location>
        <begin position="71"/>
        <end position="93"/>
    </location>
</feature>
<dbReference type="InterPro" id="IPR040256">
    <property type="entry name" value="At4g02000-like"/>
</dbReference>
<gene>
    <name evidence="3" type="ORF">Tsubulata_036783</name>
</gene>
<comment type="caution">
    <text evidence="3">The sequence shown here is derived from an EMBL/GenBank/DDBJ whole genome shotgun (WGS) entry which is preliminary data.</text>
</comment>
<feature type="region of interest" description="Disordered" evidence="1">
    <location>
        <begin position="15"/>
        <end position="96"/>
    </location>
</feature>
<dbReference type="OrthoDB" id="1166622at2759"/>
<evidence type="ECO:0000256" key="1">
    <source>
        <dbReference type="SAM" id="MobiDB-lite"/>
    </source>
</evidence>
<name>A0A9Q0EYN4_9ROSI</name>
<dbReference type="PANTHER" id="PTHR31286">
    <property type="entry name" value="GLYCINE-RICH CELL WALL STRUCTURAL PROTEIN 1.8-LIKE"/>
    <property type="match status" value="1"/>
</dbReference>
<dbReference type="Proteomes" id="UP001141552">
    <property type="component" value="Unassembled WGS sequence"/>
</dbReference>
<sequence>MRLGWIRWGKLEEERRGSWNRRAEGGRRSCLATGNGERGIRRGNEEEEKKRKKEGMDDEGRKQKKERKRRDRCDSVGEYRSDGVEASPETRQRETRKKRLRGYLEYCGNNMGILVHNFESTARGLGGRALEVDFESADFPGLVGLESSPSRRVIELGGGTLVTEDPSPEESLGAIVARTYVVGKVLGDRRPHISQIRSQMQNVWYNKGDFRIIPKMNNIFLIGFELEEDKKKVLEGSPWLISNMHFCLRGWFPDMILSQVSFRQVLFWVQLHDIPPNLLSHDRVVKIGVVFPVFHFYEPTLKIRRAMKFGLIRFQYERLGELCVRCGKITLLTNRCTKPSLLKKGTQRPTEDSYGPWMRAKEVLGNYYSARKPIPIEEADRRVDMDPQLDQGANQMEAPLPEIQEPRATTRSKKRKLT</sequence>
<dbReference type="InterPro" id="IPR025558">
    <property type="entry name" value="DUF4283"/>
</dbReference>
<dbReference type="Pfam" id="PF14111">
    <property type="entry name" value="DUF4283"/>
    <property type="match status" value="1"/>
</dbReference>
<feature type="domain" description="DUF4283" evidence="2">
    <location>
        <begin position="179"/>
        <end position="256"/>
    </location>
</feature>
<keyword evidence="4" id="KW-1185">Reference proteome</keyword>
<feature type="region of interest" description="Disordered" evidence="1">
    <location>
        <begin position="378"/>
        <end position="418"/>
    </location>
</feature>
<proteinExistence type="predicted"/>
<protein>
    <recommendedName>
        <fullName evidence="2">DUF4283 domain-containing protein</fullName>
    </recommendedName>
</protein>